<dbReference type="PROSITE" id="PS00455">
    <property type="entry name" value="AMP_BINDING"/>
    <property type="match status" value="1"/>
</dbReference>
<dbReference type="Gene3D" id="3.40.50.12780">
    <property type="entry name" value="N-terminal domain of ligase-like"/>
    <property type="match status" value="1"/>
</dbReference>
<dbReference type="Pfam" id="PF00501">
    <property type="entry name" value="AMP-binding"/>
    <property type="match status" value="1"/>
</dbReference>
<gene>
    <name evidence="3" type="ORF">SAMN04488548_1342839</name>
</gene>
<organism evidence="3 4">
    <name type="scientific">Gordonia westfalica</name>
    <dbReference type="NCBI Taxonomy" id="158898"/>
    <lineage>
        <taxon>Bacteria</taxon>
        <taxon>Bacillati</taxon>
        <taxon>Actinomycetota</taxon>
        <taxon>Actinomycetes</taxon>
        <taxon>Mycobacteriales</taxon>
        <taxon>Gordoniaceae</taxon>
        <taxon>Gordonia</taxon>
    </lineage>
</organism>
<dbReference type="GO" id="GO:0016878">
    <property type="term" value="F:acid-thiol ligase activity"/>
    <property type="evidence" value="ECO:0007669"/>
    <property type="project" value="UniProtKB-ARBA"/>
</dbReference>
<evidence type="ECO:0000313" key="3">
    <source>
        <dbReference type="EMBL" id="SDU63550.1"/>
    </source>
</evidence>
<dbReference type="InterPro" id="IPR050237">
    <property type="entry name" value="ATP-dep_AMP-bd_enzyme"/>
</dbReference>
<name>A0A1H2K4B4_9ACTN</name>
<dbReference type="RefSeq" id="WP_074851374.1">
    <property type="nucleotide sequence ID" value="NZ_FNLM01000034.1"/>
</dbReference>
<accession>A0A1H2K4B4</accession>
<dbReference type="NCBIfam" id="NF005863">
    <property type="entry name" value="PRK07798.1"/>
    <property type="match status" value="1"/>
</dbReference>
<keyword evidence="3" id="KW-0436">Ligase</keyword>
<dbReference type="Proteomes" id="UP000183180">
    <property type="component" value="Unassembled WGS sequence"/>
</dbReference>
<dbReference type="STRING" id="158898.SAMN04488548_1342839"/>
<dbReference type="Gene3D" id="3.30.300.30">
    <property type="match status" value="1"/>
</dbReference>
<dbReference type="EMBL" id="FNLM01000034">
    <property type="protein sequence ID" value="SDU63550.1"/>
    <property type="molecule type" value="Genomic_DNA"/>
</dbReference>
<dbReference type="InterPro" id="IPR045851">
    <property type="entry name" value="AMP-bd_C_sf"/>
</dbReference>
<feature type="domain" description="AMP-binding enzyme C-terminal" evidence="2">
    <location>
        <begin position="450"/>
        <end position="526"/>
    </location>
</feature>
<dbReference type="OrthoDB" id="3443462at2"/>
<dbReference type="SUPFAM" id="SSF56801">
    <property type="entry name" value="Acetyl-CoA synthetase-like"/>
    <property type="match status" value="1"/>
</dbReference>
<reference evidence="3 4" key="1">
    <citation type="submission" date="2016-10" db="EMBL/GenBank/DDBJ databases">
        <authorList>
            <person name="de Groot N.N."/>
        </authorList>
    </citation>
    <scope>NUCLEOTIDE SEQUENCE [LARGE SCALE GENOMIC DNA]</scope>
    <source>
        <strain evidence="3 4">DSM 44215</strain>
    </source>
</reference>
<dbReference type="AlphaFoldDB" id="A0A1H2K4B4"/>
<proteinExistence type="predicted"/>
<dbReference type="InterPro" id="IPR000873">
    <property type="entry name" value="AMP-dep_synth/lig_dom"/>
</dbReference>
<evidence type="ECO:0000259" key="1">
    <source>
        <dbReference type="Pfam" id="PF00501"/>
    </source>
</evidence>
<dbReference type="PANTHER" id="PTHR43767">
    <property type="entry name" value="LONG-CHAIN-FATTY-ACID--COA LIGASE"/>
    <property type="match status" value="1"/>
</dbReference>
<evidence type="ECO:0000313" key="4">
    <source>
        <dbReference type="Proteomes" id="UP000183180"/>
    </source>
</evidence>
<evidence type="ECO:0000259" key="2">
    <source>
        <dbReference type="Pfam" id="PF13193"/>
    </source>
</evidence>
<sequence length="543" mass="59276">MKFNLADVFETVADSVPERIALSYQGRQISYGELDRLSNQVAHLFAGAGIGAFDNVALFLKNSVEHVTSLLGLLKVRAVPVNINYRYTNAELQYIFDNSDSRAIVVELPEHQRSVAALLAETPTVRTVFVIGDVLDELTAAAADLPDGRTVEIVSFADAESKPDNRDFEPRNGEELYLLYTGGTTGYPKGVMWQHDDFFRKPLSGGNPYGDPRKDLEEIGTAVKDFPSIAFLLAAPLMHGAASYSLFTFFTLGGRLVIQRDFDPAAIVTEVEKEKVNIVLIVGDAMGMPLVEELEKRKDDVDLSSMFSITSGGAIWSQHVRDRMLAVKPDLVLRDNFGASESGNDGEIMMDDNGNLKVPPTDRMMVVDERLNKIEPGSGDVGYIARIGNVPLGYYKDDEKTAKTFPTLPDGTRISILGDMGTVEADGSIVFLGRGSQCINTGGEKVYAEEVEATLHAHPAIADALVVPVPDEKYGQRVAAVIALAEGAEEPSLEAIQDHCRETLARYKVPRTVVFVDEVKRTPAGKADYRWAKAEAAKESTPV</sequence>
<dbReference type="InterPro" id="IPR042099">
    <property type="entry name" value="ANL_N_sf"/>
</dbReference>
<dbReference type="InterPro" id="IPR025110">
    <property type="entry name" value="AMP-bd_C"/>
</dbReference>
<protein>
    <submittedName>
        <fullName evidence="3">Acyl-CoA synthetase (AMP-forming)/AMP-acid ligase II</fullName>
    </submittedName>
</protein>
<dbReference type="InterPro" id="IPR020845">
    <property type="entry name" value="AMP-binding_CS"/>
</dbReference>
<dbReference type="Pfam" id="PF13193">
    <property type="entry name" value="AMP-binding_C"/>
    <property type="match status" value="1"/>
</dbReference>
<feature type="domain" description="AMP-dependent synthetase/ligase" evidence="1">
    <location>
        <begin position="9"/>
        <end position="384"/>
    </location>
</feature>
<dbReference type="PANTHER" id="PTHR43767:SF1">
    <property type="entry name" value="NONRIBOSOMAL PEPTIDE SYNTHASE PES1 (EUROFUNG)-RELATED"/>
    <property type="match status" value="1"/>
</dbReference>